<sequence>MAQTVISLASFKGGVGKSTLAVNLAGALALNAPTTLVDEDPLRSCYRWARRDGGLPMPVLLPEEARRGGDLGASRYLIVDTEGRPRLEELSELIVSSTWTLIPCGTSGLEIDGTLRLMDELQRAEADLARVKVVVTKAPPVGTVGQQARDALRAAGLPVANSVVRSYVAHQRAAELGVLVKDVPDGRAPQAWADVLELAMEVVG</sequence>
<dbReference type="PANTHER" id="PTHR13696:SF96">
    <property type="entry name" value="COBQ_COBB_MIND_PARA NUCLEOTIDE BINDING DOMAIN-CONTAINING PROTEIN"/>
    <property type="match status" value="1"/>
</dbReference>
<organism evidence="2 4">
    <name type="scientific">Rubrobacter radiotolerans</name>
    <name type="common">Arthrobacter radiotolerans</name>
    <dbReference type="NCBI Taxonomy" id="42256"/>
    <lineage>
        <taxon>Bacteria</taxon>
        <taxon>Bacillati</taxon>
        <taxon>Actinomycetota</taxon>
        <taxon>Rubrobacteria</taxon>
        <taxon>Rubrobacterales</taxon>
        <taxon>Rubrobacteraceae</taxon>
        <taxon>Rubrobacter</taxon>
    </lineage>
</organism>
<dbReference type="Proteomes" id="UP000025229">
    <property type="component" value="Plasmid 3"/>
</dbReference>
<dbReference type="eggNOG" id="COG1192">
    <property type="taxonomic scope" value="Bacteria"/>
</dbReference>
<evidence type="ECO:0000313" key="2">
    <source>
        <dbReference type="EMBL" id="AHY48402.1"/>
    </source>
</evidence>
<gene>
    <name evidence="2" type="ORF">RradSPS_3119</name>
    <name evidence="3" type="ORF">SIL72_16460</name>
</gene>
<evidence type="ECO:0000313" key="3">
    <source>
        <dbReference type="EMBL" id="MDX5895624.1"/>
    </source>
</evidence>
<dbReference type="Pfam" id="PF01656">
    <property type="entry name" value="CbiA"/>
    <property type="match status" value="1"/>
</dbReference>
<dbReference type="AlphaFoldDB" id="A0A023X7J5"/>
<dbReference type="InterPro" id="IPR050678">
    <property type="entry name" value="DNA_Partitioning_ATPase"/>
</dbReference>
<dbReference type="InterPro" id="IPR027417">
    <property type="entry name" value="P-loop_NTPase"/>
</dbReference>
<dbReference type="HOGENOM" id="CLU_037612_5_6_11"/>
<dbReference type="OrthoDB" id="3173068at2"/>
<proteinExistence type="predicted"/>
<evidence type="ECO:0000259" key="1">
    <source>
        <dbReference type="Pfam" id="PF01656"/>
    </source>
</evidence>
<dbReference type="EMBL" id="JAWXXX010000004">
    <property type="protein sequence ID" value="MDX5895624.1"/>
    <property type="molecule type" value="Genomic_DNA"/>
</dbReference>
<name>A0A023X7J5_RUBRA</name>
<accession>A0A023X7J5</accession>
<reference evidence="2 4" key="1">
    <citation type="submission" date="2014-03" db="EMBL/GenBank/DDBJ databases">
        <title>Complete genome sequence of the Radio-Resistant Rubrobacter radiotolerans RSPS-4.</title>
        <authorList>
            <person name="Egas C.C."/>
            <person name="Barroso C.C."/>
            <person name="Froufe H.J.C."/>
            <person name="Pacheco J.J."/>
            <person name="Albuquerque L.L."/>
            <person name="da Costa M.M.S."/>
        </authorList>
    </citation>
    <scope>NUCLEOTIDE SEQUENCE [LARGE SCALE GENOMIC DNA]</scope>
    <source>
        <strain evidence="2 4">RSPS-4</strain>
        <plasmid evidence="2 4">3</plasmid>
    </source>
</reference>
<dbReference type="EMBL" id="CP007517">
    <property type="protein sequence ID" value="AHY48402.1"/>
    <property type="molecule type" value="Genomic_DNA"/>
</dbReference>
<dbReference type="SUPFAM" id="SSF52540">
    <property type="entry name" value="P-loop containing nucleoside triphosphate hydrolases"/>
    <property type="match status" value="1"/>
</dbReference>
<feature type="domain" description="CobQ/CobB/MinD/ParA nucleotide binding" evidence="1">
    <location>
        <begin position="6"/>
        <end position="166"/>
    </location>
</feature>
<geneLocation type="plasmid" evidence="2">
    <name>3</name>
</geneLocation>
<dbReference type="Gene3D" id="3.40.50.300">
    <property type="entry name" value="P-loop containing nucleotide triphosphate hydrolases"/>
    <property type="match status" value="1"/>
</dbReference>
<protein>
    <submittedName>
        <fullName evidence="2">CobQ/CobB/MinD/ParA nucleotide binding domain</fullName>
    </submittedName>
    <submittedName>
        <fullName evidence="3">ParA family protein</fullName>
    </submittedName>
</protein>
<dbReference type="PANTHER" id="PTHR13696">
    <property type="entry name" value="P-LOOP CONTAINING NUCLEOSIDE TRIPHOSPHATE HYDROLASE"/>
    <property type="match status" value="1"/>
</dbReference>
<keyword evidence="4" id="KW-1185">Reference proteome</keyword>
<reference evidence="3" key="2">
    <citation type="submission" date="2023-11" db="EMBL/GenBank/DDBJ databases">
        <title>MicrobeMod: A computational toolkit for identifying prokaryotic methylation and restriction-modification with nanopore sequencing.</title>
        <authorList>
            <person name="Crits-Christoph A."/>
            <person name="Kang S.C."/>
            <person name="Lee H."/>
            <person name="Ostrov N."/>
        </authorList>
    </citation>
    <scope>NUCLEOTIDE SEQUENCE</scope>
    <source>
        <strain evidence="3">ATCC 51242</strain>
    </source>
</reference>
<dbReference type="PIRSF" id="PIRSF009320">
    <property type="entry name" value="Nuc_binding_HP_1000"/>
    <property type="match status" value="1"/>
</dbReference>
<evidence type="ECO:0000313" key="4">
    <source>
        <dbReference type="Proteomes" id="UP000025229"/>
    </source>
</evidence>
<dbReference type="InterPro" id="IPR002586">
    <property type="entry name" value="CobQ/CobB/MinD/ParA_Nub-bd_dom"/>
</dbReference>
<dbReference type="CDD" id="cd02042">
    <property type="entry name" value="ParAB_family"/>
    <property type="match status" value="1"/>
</dbReference>
<dbReference type="KEGG" id="rrd:RradSPS_3119"/>
<keyword evidence="2" id="KW-0614">Plasmid</keyword>
<dbReference type="Proteomes" id="UP001281130">
    <property type="component" value="Unassembled WGS sequence"/>
</dbReference>
<dbReference type="RefSeq" id="WP_041339387.1">
    <property type="nucleotide sequence ID" value="NZ_CP007517.1"/>
</dbReference>